<proteinExistence type="predicted"/>
<gene>
    <name evidence="4" type="ORF">FRY97_07855</name>
</gene>
<dbReference type="OrthoDB" id="9803432at2"/>
<name>A0A5C6RN34_9BACT</name>
<dbReference type="InterPro" id="IPR027417">
    <property type="entry name" value="P-loop_NTPase"/>
</dbReference>
<dbReference type="CDD" id="cd18809">
    <property type="entry name" value="SF1_C_RecD"/>
    <property type="match status" value="1"/>
</dbReference>
<reference evidence="4 5" key="1">
    <citation type="submission" date="2019-08" db="EMBL/GenBank/DDBJ databases">
        <title>Genome of Phaeodactylibacter luteus.</title>
        <authorList>
            <person name="Bowman J.P."/>
        </authorList>
    </citation>
    <scope>NUCLEOTIDE SEQUENCE [LARGE SCALE GENOMIC DNA]</scope>
    <source>
        <strain evidence="4 5">KCTC 42180</strain>
    </source>
</reference>
<sequence>MKKQIQLTPHQQQALAKLQAFTKDPAGRAFVLRGYAGTGKTTLLGQYAAWLKQQGFTPVLLATTGRAAKVLQGKTGIAARTLHACIYQFDEMEGLPAGDKTPAAGQLSLQFALKAHPDYEAPPVYIIDESSMIPNMALTGGQMARFGSGHLLKDFLEFSEGHRVVFVGDPCQLPPVSKETFSPALSPRYLRDNYRVAVQYAELSEIIRQGQDSEILRLAGRFRADIVARRFVKWPKIGRPAGQQAHLYKNEHELVRGYMKYLERKAYDEALMITNANGHCRRLNHKLRMQLMGNKNLVPGELLMVVQNSYKVPLTNGDQVVVKRVELAGKRAGLNFLRVRVQEVGGGAEHDTLLIRELLYNDHPGLTPDENRNLLIDFDVRMRKNGVKRKSKSYEEAMRTDAYLNALRAKFGYVITCHKAQGGEWPNVFLNVQKSVFVMPRDALYRWFYTAMTRASERLFLHDDFWVGEV</sequence>
<dbReference type="RefSeq" id="WP_147166902.1">
    <property type="nucleotide sequence ID" value="NZ_VOOR01000013.1"/>
</dbReference>
<organism evidence="4 5">
    <name type="scientific">Phaeodactylibacter luteus</name>
    <dbReference type="NCBI Taxonomy" id="1564516"/>
    <lineage>
        <taxon>Bacteria</taxon>
        <taxon>Pseudomonadati</taxon>
        <taxon>Bacteroidota</taxon>
        <taxon>Saprospiria</taxon>
        <taxon>Saprospirales</taxon>
        <taxon>Haliscomenobacteraceae</taxon>
        <taxon>Phaeodactylibacter</taxon>
    </lineage>
</organism>
<dbReference type="PANTHER" id="PTHR43788:SF6">
    <property type="entry name" value="DNA HELICASE B"/>
    <property type="match status" value="1"/>
</dbReference>
<dbReference type="Gene3D" id="3.40.50.300">
    <property type="entry name" value="P-loop containing nucleotide triphosphate hydrolases"/>
    <property type="match status" value="2"/>
</dbReference>
<protein>
    <submittedName>
        <fullName evidence="4">AAA family ATPase</fullName>
    </submittedName>
</protein>
<keyword evidence="1" id="KW-0547">Nucleotide-binding</keyword>
<dbReference type="PANTHER" id="PTHR43788">
    <property type="entry name" value="DNA2/NAM7 HELICASE FAMILY MEMBER"/>
    <property type="match status" value="1"/>
</dbReference>
<keyword evidence="5" id="KW-1185">Reference proteome</keyword>
<dbReference type="InterPro" id="IPR027785">
    <property type="entry name" value="UvrD-like_helicase_C"/>
</dbReference>
<dbReference type="AlphaFoldDB" id="A0A5C6RN34"/>
<comment type="caution">
    <text evidence="4">The sequence shown here is derived from an EMBL/GenBank/DDBJ whole genome shotgun (WGS) entry which is preliminary data.</text>
</comment>
<feature type="domain" description="UvrD-like helicase C-terminal" evidence="3">
    <location>
        <begin position="412"/>
        <end position="461"/>
    </location>
</feature>
<dbReference type="GO" id="GO:0003678">
    <property type="term" value="F:DNA helicase activity"/>
    <property type="evidence" value="ECO:0007669"/>
    <property type="project" value="UniProtKB-ARBA"/>
</dbReference>
<dbReference type="Proteomes" id="UP000321580">
    <property type="component" value="Unassembled WGS sequence"/>
</dbReference>
<keyword evidence="2" id="KW-0067">ATP-binding</keyword>
<dbReference type="EMBL" id="VOOR01000013">
    <property type="protein sequence ID" value="TXB63726.1"/>
    <property type="molecule type" value="Genomic_DNA"/>
</dbReference>
<evidence type="ECO:0000313" key="4">
    <source>
        <dbReference type="EMBL" id="TXB63726.1"/>
    </source>
</evidence>
<evidence type="ECO:0000259" key="3">
    <source>
        <dbReference type="Pfam" id="PF13538"/>
    </source>
</evidence>
<dbReference type="GO" id="GO:0005524">
    <property type="term" value="F:ATP binding"/>
    <property type="evidence" value="ECO:0007669"/>
    <property type="project" value="UniProtKB-KW"/>
</dbReference>
<evidence type="ECO:0000256" key="1">
    <source>
        <dbReference type="ARBA" id="ARBA00022741"/>
    </source>
</evidence>
<dbReference type="SUPFAM" id="SSF52540">
    <property type="entry name" value="P-loop containing nucleoside triphosphate hydrolases"/>
    <property type="match status" value="1"/>
</dbReference>
<evidence type="ECO:0000256" key="2">
    <source>
        <dbReference type="ARBA" id="ARBA00022840"/>
    </source>
</evidence>
<evidence type="ECO:0000313" key="5">
    <source>
        <dbReference type="Proteomes" id="UP000321580"/>
    </source>
</evidence>
<dbReference type="Pfam" id="PF13604">
    <property type="entry name" value="AAA_30"/>
    <property type="match status" value="1"/>
</dbReference>
<accession>A0A5C6RN34</accession>
<dbReference type="Pfam" id="PF13538">
    <property type="entry name" value="UvrD_C_2"/>
    <property type="match status" value="1"/>
</dbReference>
<dbReference type="InterPro" id="IPR050534">
    <property type="entry name" value="Coronavir_polyprotein_1ab"/>
</dbReference>